<evidence type="ECO:0000313" key="15">
    <source>
        <dbReference type="Proteomes" id="UP000530660"/>
    </source>
</evidence>
<dbReference type="GO" id="GO:0006422">
    <property type="term" value="P:aspartyl-tRNA aminoacylation"/>
    <property type="evidence" value="ECO:0007669"/>
    <property type="project" value="InterPro"/>
</dbReference>
<dbReference type="InterPro" id="IPR004364">
    <property type="entry name" value="Aa-tRNA-synt_II"/>
</dbReference>
<dbReference type="GO" id="GO:0003723">
    <property type="term" value="F:RNA binding"/>
    <property type="evidence" value="ECO:0007669"/>
    <property type="project" value="TreeGrafter"/>
</dbReference>
<dbReference type="Gene3D" id="2.40.50.140">
    <property type="entry name" value="Nucleic acid-binding proteins"/>
    <property type="match status" value="1"/>
</dbReference>
<dbReference type="GO" id="GO:0005829">
    <property type="term" value="C:cytosol"/>
    <property type="evidence" value="ECO:0007669"/>
    <property type="project" value="TreeGrafter"/>
</dbReference>
<dbReference type="GO" id="GO:0017101">
    <property type="term" value="C:aminoacyl-tRNA synthetase multienzyme complex"/>
    <property type="evidence" value="ECO:0007669"/>
    <property type="project" value="TreeGrafter"/>
</dbReference>
<keyword evidence="15" id="KW-1185">Reference proteome</keyword>
<protein>
    <recommendedName>
        <fullName evidence="3">aspartate--tRNA ligase</fullName>
        <ecNumber evidence="3">6.1.1.12</ecNumber>
    </recommendedName>
    <alternativeName>
        <fullName evidence="10">Aspartyl-tRNA synthetase</fullName>
    </alternativeName>
</protein>
<evidence type="ECO:0000256" key="10">
    <source>
        <dbReference type="ARBA" id="ARBA00033155"/>
    </source>
</evidence>
<evidence type="ECO:0000256" key="11">
    <source>
        <dbReference type="ARBA" id="ARBA00047904"/>
    </source>
</evidence>
<dbReference type="OrthoDB" id="372395at2759"/>
<dbReference type="GO" id="GO:0004815">
    <property type="term" value="F:aspartate-tRNA ligase activity"/>
    <property type="evidence" value="ECO:0007669"/>
    <property type="project" value="UniProtKB-EC"/>
</dbReference>
<dbReference type="InterPro" id="IPR012340">
    <property type="entry name" value="NA-bd_OB-fold"/>
</dbReference>
<evidence type="ECO:0000256" key="8">
    <source>
        <dbReference type="ARBA" id="ARBA00022917"/>
    </source>
</evidence>
<dbReference type="Pfam" id="PF00152">
    <property type="entry name" value="tRNA-synt_2"/>
    <property type="match status" value="1"/>
</dbReference>
<evidence type="ECO:0000313" key="14">
    <source>
        <dbReference type="EMBL" id="KAF6004386.1"/>
    </source>
</evidence>
<organism evidence="14 15">
    <name type="scientific">Cyanidiococcus yangmingshanensis</name>
    <dbReference type="NCBI Taxonomy" id="2690220"/>
    <lineage>
        <taxon>Eukaryota</taxon>
        <taxon>Rhodophyta</taxon>
        <taxon>Bangiophyceae</taxon>
        <taxon>Cyanidiales</taxon>
        <taxon>Cyanidiaceae</taxon>
        <taxon>Cyanidiococcus</taxon>
    </lineage>
</organism>
<dbReference type="CDD" id="cd04320">
    <property type="entry name" value="AspRS_cyto_N"/>
    <property type="match status" value="1"/>
</dbReference>
<feature type="compositionally biased region" description="Polar residues" evidence="12">
    <location>
        <begin position="556"/>
        <end position="565"/>
    </location>
</feature>
<evidence type="ECO:0000256" key="1">
    <source>
        <dbReference type="ARBA" id="ARBA00004496"/>
    </source>
</evidence>
<dbReference type="NCBIfam" id="TIGR00458">
    <property type="entry name" value="aspS_nondisc"/>
    <property type="match status" value="1"/>
</dbReference>
<dbReference type="EMBL" id="VWRR01000003">
    <property type="protein sequence ID" value="KAF6004386.1"/>
    <property type="molecule type" value="Genomic_DNA"/>
</dbReference>
<evidence type="ECO:0000256" key="12">
    <source>
        <dbReference type="SAM" id="MobiDB-lite"/>
    </source>
</evidence>
<feature type="domain" description="Aminoacyl-transfer RNA synthetases class-II family profile" evidence="13">
    <location>
        <begin position="256"/>
        <end position="534"/>
    </location>
</feature>
<evidence type="ECO:0000256" key="7">
    <source>
        <dbReference type="ARBA" id="ARBA00022840"/>
    </source>
</evidence>
<evidence type="ECO:0000259" key="13">
    <source>
        <dbReference type="PROSITE" id="PS50862"/>
    </source>
</evidence>
<sequence>MEDARLAESVRQKLEEHIPRAEWTEEERCWYKEEKKRQKELEKAAKKQSKSEESSITCSDVVAAATLMHTLRVDESSPAFARYDVAALTRANDADSSRRLWVEVGALDAAHPACANAEEVWLRGRVHTIRPQGSKVAFVVLRHQYATVQIVFAADSETGVSREMVRWLVRSGEVTPESVVDICGAVVPAQVKSCTQREVEIRAKRLYVVSKAQVPLPFEVEDAGRRPEEEGPHVHRDTRLDHRFMDLRVPAHQAIIRLQSGVSTLFREWLVRNGFTEIHTPKIISGTSEGGAEVFRLKFFEEDACLAQSPQLYKQMAICGDMRRVFEVGPVFRAEKSNTYRHLTEFISMDIEMEIQESYHEILDVLERLFLYIFEGLEQRYREELACVQRQYPFRPLGYRRDQWLRLSHREAIEMLREHGLEMSDLSDFTSEQEKTLGEIIRKRYETDFYVIDRYPADCRPFYTMPAADDPRYSNAFDIFMRGEEIVSGAQRIHDVELLTRRALHKGINLETVAELFGSFPIRRVSARWRWYRPRTRCDALSRYWERSRMCDIPPRSQTLASLTPPSKKGDEGSVSRM</sequence>
<dbReference type="PRINTS" id="PR01042">
    <property type="entry name" value="TRNASYNTHASP"/>
</dbReference>
<dbReference type="Gene3D" id="3.30.930.10">
    <property type="entry name" value="Bira Bifunctional Protein, Domain 2"/>
    <property type="match status" value="1"/>
</dbReference>
<dbReference type="InterPro" id="IPR045864">
    <property type="entry name" value="aa-tRNA-synth_II/BPL/LPL"/>
</dbReference>
<dbReference type="EC" id="6.1.1.12" evidence="3"/>
<dbReference type="Pfam" id="PF01336">
    <property type="entry name" value="tRNA_anti-codon"/>
    <property type="match status" value="1"/>
</dbReference>
<keyword evidence="6" id="KW-0547">Nucleotide-binding</keyword>
<dbReference type="PANTHER" id="PTHR43450">
    <property type="entry name" value="ASPARTYL-TRNA SYNTHETASE"/>
    <property type="match status" value="1"/>
</dbReference>
<dbReference type="Proteomes" id="UP000530660">
    <property type="component" value="Unassembled WGS sequence"/>
</dbReference>
<proteinExistence type="inferred from homology"/>
<dbReference type="InterPro" id="IPR002312">
    <property type="entry name" value="Asp/Asn-tRNA-synth_IIb"/>
</dbReference>
<accession>A0A7J7IMP6</accession>
<name>A0A7J7IMP6_9RHOD</name>
<evidence type="ECO:0000256" key="9">
    <source>
        <dbReference type="ARBA" id="ARBA00023146"/>
    </source>
</evidence>
<evidence type="ECO:0000256" key="5">
    <source>
        <dbReference type="ARBA" id="ARBA00022598"/>
    </source>
</evidence>
<dbReference type="SUPFAM" id="SSF55681">
    <property type="entry name" value="Class II aaRS and biotin synthetases"/>
    <property type="match status" value="1"/>
</dbReference>
<evidence type="ECO:0000256" key="2">
    <source>
        <dbReference type="ARBA" id="ARBA00005312"/>
    </source>
</evidence>
<keyword evidence="7" id="KW-0067">ATP-binding</keyword>
<keyword evidence="8" id="KW-0648">Protein biosynthesis</keyword>
<comment type="caution">
    <text evidence="14">The sequence shown here is derived from an EMBL/GenBank/DDBJ whole genome shotgun (WGS) entry which is preliminary data.</text>
</comment>
<evidence type="ECO:0000256" key="6">
    <source>
        <dbReference type="ARBA" id="ARBA00022741"/>
    </source>
</evidence>
<comment type="similarity">
    <text evidence="2">Belongs to the class-II aminoacyl-tRNA synthetase family. Type 2 subfamily.</text>
</comment>
<keyword evidence="5" id="KW-0436">Ligase</keyword>
<dbReference type="InterPro" id="IPR004523">
    <property type="entry name" value="Asp-tRNA_synthase_2"/>
</dbReference>
<reference evidence="14 15" key="1">
    <citation type="journal article" date="2020" name="J. Phycol.">
        <title>Comparative genome analysis reveals Cyanidiococcus gen. nov., a new extremophilic red algal genus sister to Cyanidioschyzon (Cyanidioschyzonaceae, Rhodophyta).</title>
        <authorList>
            <person name="Liu S.-L."/>
            <person name="Chiang Y.-R."/>
            <person name="Yoon H.S."/>
            <person name="Fu H.-Y."/>
        </authorList>
    </citation>
    <scope>NUCLEOTIDE SEQUENCE [LARGE SCALE GENOMIC DNA]</scope>
    <source>
        <strain evidence="14 15">THAL066</strain>
    </source>
</reference>
<dbReference type="InterPro" id="IPR006195">
    <property type="entry name" value="aa-tRNA-synth_II"/>
</dbReference>
<comment type="catalytic activity">
    <reaction evidence="11">
        <text>tRNA(Asp) + L-aspartate + ATP = L-aspartyl-tRNA(Asp) + AMP + diphosphate</text>
        <dbReference type="Rhea" id="RHEA:19649"/>
        <dbReference type="Rhea" id="RHEA-COMP:9660"/>
        <dbReference type="Rhea" id="RHEA-COMP:9678"/>
        <dbReference type="ChEBI" id="CHEBI:29991"/>
        <dbReference type="ChEBI" id="CHEBI:30616"/>
        <dbReference type="ChEBI" id="CHEBI:33019"/>
        <dbReference type="ChEBI" id="CHEBI:78442"/>
        <dbReference type="ChEBI" id="CHEBI:78516"/>
        <dbReference type="ChEBI" id="CHEBI:456215"/>
        <dbReference type="EC" id="6.1.1.12"/>
    </reaction>
</comment>
<comment type="subcellular location">
    <subcellularLocation>
        <location evidence="1">Cytoplasm</location>
    </subcellularLocation>
</comment>
<evidence type="ECO:0000256" key="3">
    <source>
        <dbReference type="ARBA" id="ARBA00012841"/>
    </source>
</evidence>
<dbReference type="AlphaFoldDB" id="A0A7J7IMP6"/>
<keyword evidence="4" id="KW-0963">Cytoplasm</keyword>
<dbReference type="FunFam" id="3.30.930.10:FF:000038">
    <property type="entry name" value="Aspartate--tRNA ligase"/>
    <property type="match status" value="1"/>
</dbReference>
<keyword evidence="9" id="KW-0030">Aminoacyl-tRNA synthetase</keyword>
<dbReference type="SUPFAM" id="SSF50249">
    <property type="entry name" value="Nucleic acid-binding proteins"/>
    <property type="match status" value="1"/>
</dbReference>
<dbReference type="PROSITE" id="PS50862">
    <property type="entry name" value="AA_TRNA_LIGASE_II"/>
    <property type="match status" value="1"/>
</dbReference>
<gene>
    <name evidence="14" type="ORF">F1559_001307</name>
</gene>
<dbReference type="PANTHER" id="PTHR43450:SF1">
    <property type="entry name" value="ASPARTATE--TRNA LIGASE, CYTOPLASMIC"/>
    <property type="match status" value="1"/>
</dbReference>
<dbReference type="GO" id="GO:0005524">
    <property type="term" value="F:ATP binding"/>
    <property type="evidence" value="ECO:0007669"/>
    <property type="project" value="UniProtKB-KW"/>
</dbReference>
<dbReference type="InterPro" id="IPR004365">
    <property type="entry name" value="NA-bd_OB_tRNA"/>
</dbReference>
<feature type="compositionally biased region" description="Basic and acidic residues" evidence="12">
    <location>
        <begin position="568"/>
        <end position="578"/>
    </location>
</feature>
<evidence type="ECO:0000256" key="4">
    <source>
        <dbReference type="ARBA" id="ARBA00022490"/>
    </source>
</evidence>
<feature type="region of interest" description="Disordered" evidence="12">
    <location>
        <begin position="556"/>
        <end position="578"/>
    </location>
</feature>